<evidence type="ECO:0000256" key="15">
    <source>
        <dbReference type="PIRSR" id="PIRSR000168-2"/>
    </source>
</evidence>
<feature type="binding site" evidence="15">
    <location>
        <position position="189"/>
    </location>
    <ligand>
        <name>FAD</name>
        <dbReference type="ChEBI" id="CHEBI:57692"/>
    </ligand>
</feature>
<dbReference type="GO" id="GO:1904070">
    <property type="term" value="P:ascaroside biosynthetic process"/>
    <property type="evidence" value="ECO:0007669"/>
    <property type="project" value="TreeGrafter"/>
</dbReference>
<comment type="similarity">
    <text evidence="4 13">Belongs to the acyl-CoA oxidase family.</text>
</comment>
<comment type="subcellular location">
    <subcellularLocation>
        <location evidence="2">Peroxisome</location>
    </subcellularLocation>
</comment>
<dbReference type="Proteomes" id="UP000494206">
    <property type="component" value="Unassembled WGS sequence"/>
</dbReference>
<evidence type="ECO:0000256" key="7">
    <source>
        <dbReference type="ARBA" id="ARBA00022827"/>
    </source>
</evidence>
<dbReference type="Gene3D" id="1.10.540.10">
    <property type="entry name" value="Acyl-CoA dehydrogenase/oxidase, N-terminal domain"/>
    <property type="match status" value="1"/>
</dbReference>
<dbReference type="Gene3D" id="1.20.140.10">
    <property type="entry name" value="Butyryl-CoA Dehydrogenase, subunit A, domain 3"/>
    <property type="match status" value="2"/>
</dbReference>
<proteinExistence type="inferred from homology"/>
<evidence type="ECO:0000259" key="16">
    <source>
        <dbReference type="Pfam" id="PF01756"/>
    </source>
</evidence>
<organism evidence="19 20">
    <name type="scientific">Caenorhabditis bovis</name>
    <dbReference type="NCBI Taxonomy" id="2654633"/>
    <lineage>
        <taxon>Eukaryota</taxon>
        <taxon>Metazoa</taxon>
        <taxon>Ecdysozoa</taxon>
        <taxon>Nematoda</taxon>
        <taxon>Chromadorea</taxon>
        <taxon>Rhabditida</taxon>
        <taxon>Rhabditina</taxon>
        <taxon>Rhabditomorpha</taxon>
        <taxon>Rhabditoidea</taxon>
        <taxon>Rhabditidae</taxon>
        <taxon>Peloderinae</taxon>
        <taxon>Caenorhabditis</taxon>
    </lineage>
</organism>
<keyword evidence="5 13" id="KW-0285">Flavoprotein</keyword>
<dbReference type="PIRSF" id="PIRSF000168">
    <property type="entry name" value="Acyl-CoA_oxidase"/>
    <property type="match status" value="1"/>
</dbReference>
<dbReference type="Pfam" id="PF22924">
    <property type="entry name" value="ACOX_C_alpha1"/>
    <property type="match status" value="1"/>
</dbReference>
<feature type="active site" description="Proton acceptor" evidence="14">
    <location>
        <position position="432"/>
    </location>
</feature>
<dbReference type="AlphaFoldDB" id="A0A8S1EFZ8"/>
<dbReference type="InterPro" id="IPR029320">
    <property type="entry name" value="Acyl-CoA_ox_N"/>
</dbReference>
<gene>
    <name evidence="19" type="ORF">CBOVIS_LOCUS2261</name>
</gene>
<dbReference type="GO" id="GO:0055088">
    <property type="term" value="P:lipid homeostasis"/>
    <property type="evidence" value="ECO:0007669"/>
    <property type="project" value="TreeGrafter"/>
</dbReference>
<dbReference type="InterPro" id="IPR012258">
    <property type="entry name" value="Acyl-CoA_oxidase"/>
</dbReference>
<sequence>MLNKYIQEGDNADLTKERKNATFDTEIMATEIRGSAERLRRDRSIRDEISKRSDLFQVIPPAHRTRIERLEDCSRLISNMMNTIHDFADVTDKYDMIQVLRVIIGVEGFPLALHNLMFIPTIQNQADDEQTEWWLWNAIQGKMVGTYAQTELGHGTNLGAIETTSTFDRETDEFVLHTPTTTALKWWPGGLGTSCTHVILVANLIIDNKNYGPHPFLVPIRDPKTYDPLPRIRVGDIGTKLGVNNVDNGYLGLDHYRIPRRFMLMKHSKVSREGVYSAPVHPKVAYTTMLYVRSEMITHQANYLMIAMNIAIRYSAVRRQGEIKPGTQEVQILDYQTQQYRLFPGLARCFVFTTAASTVRSLTEGCLESLAQGNSDILADLHNLSCGLKAVVTQQASESIDQARQACGGHGYSDASYLPTLFACAVGACTYEGENIVLLLQLAKYLMKVIVKPKEQLGPLTSYLADENTASRIQADSKYVKLIAHFEHIARRRIRNAYDLMKTDYSNGIDKDYAFYNHSVDMTKAARAHTKLFIATGFVKRCQQVTEPAVRQVYDDLLDLYLSYELVEMSQDLLFDGYLSTHDVSSIRNLFYDSMKRIRVNAVSIVDSFDFSDGELRSVLGRRDGHVYENLIKWAEMSPLNRKGLPHVEKYLKPVTSKL</sequence>
<feature type="domain" description="Acyl-CoA oxidase C-alpha1" evidence="18">
    <location>
        <begin position="286"/>
        <end position="447"/>
    </location>
</feature>
<dbReference type="PANTHER" id="PTHR10909:SF304">
    <property type="entry name" value="ACYL-COENZYME A OXIDASE ACOX-1.5-RELATED"/>
    <property type="match status" value="1"/>
</dbReference>
<dbReference type="GO" id="GO:0005504">
    <property type="term" value="F:fatty acid binding"/>
    <property type="evidence" value="ECO:0007669"/>
    <property type="project" value="TreeGrafter"/>
</dbReference>
<comment type="cofactor">
    <cofactor evidence="1">
        <name>FAD</name>
        <dbReference type="ChEBI" id="CHEBI:57692"/>
    </cofactor>
</comment>
<protein>
    <recommendedName>
        <fullName evidence="13">Acyl-coenzyme A oxidase</fullName>
    </recommendedName>
</protein>
<evidence type="ECO:0000256" key="2">
    <source>
        <dbReference type="ARBA" id="ARBA00004275"/>
    </source>
</evidence>
<dbReference type="InterPro" id="IPR046373">
    <property type="entry name" value="Acyl-CoA_Oxase/DH_mid-dom_sf"/>
</dbReference>
<feature type="domain" description="Acyl-coenzyme A oxidase N-terminal" evidence="17">
    <location>
        <begin position="24"/>
        <end position="142"/>
    </location>
</feature>
<dbReference type="Gene3D" id="2.40.110.10">
    <property type="entry name" value="Butyryl-CoA Dehydrogenase, subunit A, domain 2"/>
    <property type="match status" value="1"/>
</dbReference>
<dbReference type="OrthoDB" id="538336at2759"/>
<dbReference type="FunFam" id="1.20.140.10:FF:000005">
    <property type="entry name" value="Acyl-coenzyme A oxidase"/>
    <property type="match status" value="1"/>
</dbReference>
<dbReference type="InterPro" id="IPR009100">
    <property type="entry name" value="AcylCoA_DH/oxidase_NM_dom_sf"/>
</dbReference>
<evidence type="ECO:0000256" key="11">
    <source>
        <dbReference type="ARBA" id="ARBA00023098"/>
    </source>
</evidence>
<keyword evidence="6" id="KW-0547">Nucleotide-binding</keyword>
<dbReference type="InterPro" id="IPR037069">
    <property type="entry name" value="AcylCoA_DH/ox_N_sf"/>
</dbReference>
<evidence type="ECO:0000256" key="6">
    <source>
        <dbReference type="ARBA" id="ARBA00022741"/>
    </source>
</evidence>
<keyword evidence="7 13" id="KW-0274">FAD</keyword>
<feature type="binding site" evidence="15">
    <location>
        <position position="150"/>
    </location>
    <ligand>
        <name>FAD</name>
        <dbReference type="ChEBI" id="CHEBI:57692"/>
    </ligand>
</feature>
<dbReference type="GO" id="GO:0071949">
    <property type="term" value="F:FAD binding"/>
    <property type="evidence" value="ECO:0007669"/>
    <property type="project" value="InterPro"/>
</dbReference>
<dbReference type="GO" id="GO:0033540">
    <property type="term" value="P:fatty acid beta-oxidation using acyl-CoA oxidase"/>
    <property type="evidence" value="ECO:0007669"/>
    <property type="project" value="TreeGrafter"/>
</dbReference>
<comment type="caution">
    <text evidence="19">The sequence shown here is derived from an EMBL/GenBank/DDBJ whole genome shotgun (WGS) entry which is preliminary data.</text>
</comment>
<evidence type="ECO:0000313" key="20">
    <source>
        <dbReference type="Proteomes" id="UP000494206"/>
    </source>
</evidence>
<keyword evidence="10" id="KW-0560">Oxidoreductase</keyword>
<evidence type="ECO:0000256" key="8">
    <source>
        <dbReference type="ARBA" id="ARBA00022832"/>
    </source>
</evidence>
<evidence type="ECO:0000256" key="1">
    <source>
        <dbReference type="ARBA" id="ARBA00001974"/>
    </source>
</evidence>
<name>A0A8S1EFZ8_9PELO</name>
<keyword evidence="8" id="KW-0276">Fatty acid metabolism</keyword>
<evidence type="ECO:0000256" key="3">
    <source>
        <dbReference type="ARBA" id="ARBA00004846"/>
    </source>
</evidence>
<dbReference type="EMBL" id="CADEPM010000001">
    <property type="protein sequence ID" value="CAB3399071.1"/>
    <property type="molecule type" value="Genomic_DNA"/>
</dbReference>
<evidence type="ECO:0000259" key="17">
    <source>
        <dbReference type="Pfam" id="PF14749"/>
    </source>
</evidence>
<dbReference type="GO" id="GO:0005524">
    <property type="term" value="F:ATP binding"/>
    <property type="evidence" value="ECO:0007669"/>
    <property type="project" value="UniProtKB-KW"/>
</dbReference>
<keyword evidence="12" id="KW-0576">Peroxisome</keyword>
<dbReference type="SUPFAM" id="SSF47203">
    <property type="entry name" value="Acyl-CoA dehydrogenase C-terminal domain-like"/>
    <property type="match status" value="2"/>
</dbReference>
<keyword evidence="20" id="KW-1185">Reference proteome</keyword>
<accession>A0A8S1EFZ8</accession>
<keyword evidence="9" id="KW-0067">ATP-binding</keyword>
<dbReference type="FunFam" id="2.40.110.10:FF:000003">
    <property type="entry name" value="Acyl-coenzyme A oxidase"/>
    <property type="match status" value="1"/>
</dbReference>
<evidence type="ECO:0000256" key="4">
    <source>
        <dbReference type="ARBA" id="ARBA00006288"/>
    </source>
</evidence>
<dbReference type="InterPro" id="IPR055060">
    <property type="entry name" value="ACOX_C_alpha1"/>
</dbReference>
<evidence type="ECO:0000313" key="19">
    <source>
        <dbReference type="EMBL" id="CAB3399071.1"/>
    </source>
</evidence>
<dbReference type="GO" id="GO:0005777">
    <property type="term" value="C:peroxisome"/>
    <property type="evidence" value="ECO:0007669"/>
    <property type="project" value="UniProtKB-SubCell"/>
</dbReference>
<dbReference type="Pfam" id="PF01756">
    <property type="entry name" value="ACOX"/>
    <property type="match status" value="1"/>
</dbReference>
<dbReference type="PANTHER" id="PTHR10909">
    <property type="entry name" value="ELECTRON TRANSPORT OXIDOREDUCTASE"/>
    <property type="match status" value="1"/>
</dbReference>
<evidence type="ECO:0000256" key="5">
    <source>
        <dbReference type="ARBA" id="ARBA00022630"/>
    </source>
</evidence>
<dbReference type="InterPro" id="IPR002655">
    <property type="entry name" value="Acyl-CoA_oxidase_C"/>
</dbReference>
<dbReference type="SUPFAM" id="SSF56645">
    <property type="entry name" value="Acyl-CoA dehydrogenase NM domain-like"/>
    <property type="match status" value="1"/>
</dbReference>
<evidence type="ECO:0000256" key="14">
    <source>
        <dbReference type="PIRSR" id="PIRSR000168-1"/>
    </source>
</evidence>
<evidence type="ECO:0000256" key="9">
    <source>
        <dbReference type="ARBA" id="ARBA00022840"/>
    </source>
</evidence>
<evidence type="ECO:0000256" key="13">
    <source>
        <dbReference type="PIRNR" id="PIRNR000168"/>
    </source>
</evidence>
<dbReference type="GO" id="GO:0003997">
    <property type="term" value="F:acyl-CoA oxidase activity"/>
    <property type="evidence" value="ECO:0007669"/>
    <property type="project" value="InterPro"/>
</dbReference>
<evidence type="ECO:0000259" key="18">
    <source>
        <dbReference type="Pfam" id="PF22924"/>
    </source>
</evidence>
<reference evidence="19 20" key="1">
    <citation type="submission" date="2020-04" db="EMBL/GenBank/DDBJ databases">
        <authorList>
            <person name="Laetsch R D."/>
            <person name="Stevens L."/>
            <person name="Kumar S."/>
            <person name="Blaxter L. M."/>
        </authorList>
    </citation>
    <scope>NUCLEOTIDE SEQUENCE [LARGE SCALE GENOMIC DNA]</scope>
</reference>
<feature type="domain" description="Acyl-CoA oxidase C-terminal" evidence="16">
    <location>
        <begin position="481"/>
        <end position="656"/>
    </location>
</feature>
<keyword evidence="11" id="KW-0443">Lipid metabolism</keyword>
<dbReference type="Pfam" id="PF14749">
    <property type="entry name" value="Acyl-CoA_ox_N"/>
    <property type="match status" value="1"/>
</dbReference>
<dbReference type="FunFam" id="1.20.140.10:FF:000013">
    <property type="entry name" value="Acyl-coenzyme A oxidase"/>
    <property type="match status" value="1"/>
</dbReference>
<evidence type="ECO:0000256" key="10">
    <source>
        <dbReference type="ARBA" id="ARBA00023002"/>
    </source>
</evidence>
<comment type="pathway">
    <text evidence="3">Lipid metabolism; peroxisomal fatty acid beta-oxidation.</text>
</comment>
<evidence type="ECO:0000256" key="12">
    <source>
        <dbReference type="ARBA" id="ARBA00023140"/>
    </source>
</evidence>
<dbReference type="InterPro" id="IPR036250">
    <property type="entry name" value="AcylCo_DH-like_C"/>
</dbReference>